<sequence>MKFNFKKELPLLLLSLLPAVYLAIVWQNLPSQVPLQWGLDGTINRYGSKMELLFLGILPFVLYLLFLFIPKIDPKKLVNSMGNKYYSIRLITALFITVLFVYIIYAVNEQSLGHPTFILMLIGAFFVLLGNYFKTIRPNYFVGIRTPWTLENDTIWKNTHKFAGKFWVAGGLLIIFACAVFNEPIAVTLFIIITAIITIVPIAYSYIQFKKMASLIVLIILCTSSFAQQKLNRPQTPEAPFLYTIEEVAFTNTQDNVKLAGTLTYPAEGTNFPAVILITGSGPQDRNEEIFNHKPFLVLADYLTNRGIAVLRYDDRGVGESTGDFSRSTSVDFARDVVAAIEFLKSRKEINTQKIGLIGHSEGGVIAPLVASAGNNIAFVVTLAGVMIPGSELMLRQKEMQLRAMGSNENFISKELEFDSGIMNTITTSETDSLKTNLEKYTTEYFETNPTFASEHGMTEAYYKNLIVGSYSSPWLSNFIKYDPKNSLENLNVPLLALNGEKDLQVPATENLEALRAIMAKDTTKNFTLKTYPNLNHLFQECQTGMLQEYGQIEQTISPKVLHDIAAWILSQN</sequence>
<evidence type="ECO:0000313" key="5">
    <source>
        <dbReference type="EMBL" id="MEM0519530.1"/>
    </source>
</evidence>
<dbReference type="EMBL" id="JAZBJM010000015">
    <property type="protein sequence ID" value="MEM0519530.1"/>
    <property type="molecule type" value="Genomic_DNA"/>
</dbReference>
<dbReference type="Proteomes" id="UP001388259">
    <property type="component" value="Unassembled WGS sequence"/>
</dbReference>
<feature type="transmembrane region" description="Helical" evidence="2">
    <location>
        <begin position="188"/>
        <end position="207"/>
    </location>
</feature>
<dbReference type="GO" id="GO:0004252">
    <property type="term" value="F:serine-type endopeptidase activity"/>
    <property type="evidence" value="ECO:0007669"/>
    <property type="project" value="InterPro"/>
</dbReference>
<dbReference type="SUPFAM" id="SSF53474">
    <property type="entry name" value="alpha/beta-Hydrolases"/>
    <property type="match status" value="1"/>
</dbReference>
<dbReference type="InterPro" id="IPR053145">
    <property type="entry name" value="AB_hydrolase_Est10"/>
</dbReference>
<dbReference type="Pfam" id="PF13630">
    <property type="entry name" value="SdpI"/>
    <property type="match status" value="1"/>
</dbReference>
<keyword evidence="8" id="KW-1185">Reference proteome</keyword>
<dbReference type="InterPro" id="IPR022742">
    <property type="entry name" value="Hydrolase_4"/>
</dbReference>
<accession>A0AB35YWE4</accession>
<evidence type="ECO:0000259" key="4">
    <source>
        <dbReference type="Pfam" id="PF12146"/>
    </source>
</evidence>
<dbReference type="PANTHER" id="PTHR43265:SF1">
    <property type="entry name" value="ESTERASE ESTD"/>
    <property type="match status" value="1"/>
</dbReference>
<keyword evidence="2" id="KW-0472">Membrane</keyword>
<feature type="transmembrane region" description="Helical" evidence="2">
    <location>
        <begin position="166"/>
        <end position="182"/>
    </location>
</feature>
<dbReference type="AlphaFoldDB" id="A0AB35YWE4"/>
<evidence type="ECO:0000259" key="3">
    <source>
        <dbReference type="Pfam" id="PF07853"/>
    </source>
</evidence>
<dbReference type="GO" id="GO:0006508">
    <property type="term" value="P:proteolysis"/>
    <property type="evidence" value="ECO:0007669"/>
    <property type="project" value="InterPro"/>
</dbReference>
<feature type="transmembrane region" description="Helical" evidence="2">
    <location>
        <begin position="113"/>
        <end position="133"/>
    </location>
</feature>
<feature type="transmembrane region" description="Helical" evidence="2">
    <location>
        <begin position="46"/>
        <end position="69"/>
    </location>
</feature>
<dbReference type="InterPro" id="IPR002471">
    <property type="entry name" value="Pept_S9_AS"/>
</dbReference>
<keyword evidence="2" id="KW-1133">Transmembrane helix</keyword>
<protein>
    <submittedName>
        <fullName evidence="5">Alpha/beta fold hydrolase</fullName>
    </submittedName>
</protein>
<dbReference type="PROSITE" id="PS00708">
    <property type="entry name" value="PRO_ENDOPEP_SER"/>
    <property type="match status" value="1"/>
</dbReference>
<reference evidence="5 8" key="1">
    <citation type="submission" date="2024-01" db="EMBL/GenBank/DDBJ databases">
        <title>Aequorivita flavus sp. nov., isolated from deep-sea sediment.</title>
        <authorList>
            <person name="Chen X."/>
        </authorList>
    </citation>
    <scope>NUCLEOTIDE SEQUENCE</scope>
    <source>
        <strain evidence="5">MCCC 1A16923</strain>
        <strain evidence="6 8">MCCC 1A16935</strain>
    </source>
</reference>
<comment type="caution">
    <text evidence="5">The sequence shown here is derived from an EMBL/GenBank/DDBJ whole genome shotgun (WGS) entry which is preliminary data.</text>
</comment>
<evidence type="ECO:0000256" key="1">
    <source>
        <dbReference type="ARBA" id="ARBA00022801"/>
    </source>
</evidence>
<dbReference type="Proteomes" id="UP001390963">
    <property type="component" value="Unassembled WGS sequence"/>
</dbReference>
<dbReference type="InterPro" id="IPR025962">
    <property type="entry name" value="SdpI/YhfL"/>
</dbReference>
<dbReference type="Gene3D" id="3.40.50.1820">
    <property type="entry name" value="alpha/beta hydrolase"/>
    <property type="match status" value="1"/>
</dbReference>
<dbReference type="RefSeq" id="WP_342687972.1">
    <property type="nucleotide sequence ID" value="NZ_JAZBJM010000015.1"/>
</dbReference>
<dbReference type="Pfam" id="PF12146">
    <property type="entry name" value="Hydrolase_4"/>
    <property type="match status" value="1"/>
</dbReference>
<keyword evidence="1 5" id="KW-0378">Hydrolase</keyword>
<dbReference type="InterPro" id="IPR012867">
    <property type="entry name" value="DUF1648"/>
</dbReference>
<organism evidence="5 7">
    <name type="scientific">Aequorivita flava</name>
    <dbReference type="NCBI Taxonomy" id="3114371"/>
    <lineage>
        <taxon>Bacteria</taxon>
        <taxon>Pseudomonadati</taxon>
        <taxon>Bacteroidota</taxon>
        <taxon>Flavobacteriia</taxon>
        <taxon>Flavobacteriales</taxon>
        <taxon>Flavobacteriaceae</taxon>
        <taxon>Aequorivita</taxon>
    </lineage>
</organism>
<feature type="domain" description="Serine aminopeptidase S33" evidence="4">
    <location>
        <begin position="299"/>
        <end position="538"/>
    </location>
</feature>
<evidence type="ECO:0000313" key="7">
    <source>
        <dbReference type="Proteomes" id="UP001388259"/>
    </source>
</evidence>
<dbReference type="EMBL" id="JBANCF010000017">
    <property type="protein sequence ID" value="MEM0574728.1"/>
    <property type="molecule type" value="Genomic_DNA"/>
</dbReference>
<gene>
    <name evidence="6" type="ORF">VZD24_14475</name>
    <name evidence="5" type="ORF">VZD85_14305</name>
</gene>
<dbReference type="GO" id="GO:0052689">
    <property type="term" value="F:carboxylic ester hydrolase activity"/>
    <property type="evidence" value="ECO:0007669"/>
    <property type="project" value="TreeGrafter"/>
</dbReference>
<evidence type="ECO:0000313" key="6">
    <source>
        <dbReference type="EMBL" id="MEM0574728.1"/>
    </source>
</evidence>
<feature type="transmembrane region" description="Helical" evidence="2">
    <location>
        <begin position="90"/>
        <end position="107"/>
    </location>
</feature>
<keyword evidence="2" id="KW-0812">Transmembrane</keyword>
<feature type="domain" description="DUF1648" evidence="3">
    <location>
        <begin position="14"/>
        <end position="55"/>
    </location>
</feature>
<name>A0AB35YWE4_9FLAO</name>
<dbReference type="Pfam" id="PF07853">
    <property type="entry name" value="DUF1648"/>
    <property type="match status" value="1"/>
</dbReference>
<dbReference type="PANTHER" id="PTHR43265">
    <property type="entry name" value="ESTERASE ESTD"/>
    <property type="match status" value="1"/>
</dbReference>
<evidence type="ECO:0000256" key="2">
    <source>
        <dbReference type="SAM" id="Phobius"/>
    </source>
</evidence>
<proteinExistence type="predicted"/>
<evidence type="ECO:0000313" key="8">
    <source>
        <dbReference type="Proteomes" id="UP001390963"/>
    </source>
</evidence>
<dbReference type="InterPro" id="IPR029058">
    <property type="entry name" value="AB_hydrolase_fold"/>
</dbReference>